<feature type="region of interest" description="Disordered" evidence="1">
    <location>
        <begin position="164"/>
        <end position="183"/>
    </location>
</feature>
<dbReference type="STRING" id="65357.A0A024FW10"/>
<dbReference type="InParanoid" id="A0A024FW10"/>
<reference evidence="3 4" key="1">
    <citation type="submission" date="2012-05" db="EMBL/GenBank/DDBJ databases">
        <title>Recombination and specialization in a pathogen metapopulation.</title>
        <authorList>
            <person name="Gardiner A."/>
            <person name="Kemen E."/>
            <person name="Schultz-Larsen T."/>
            <person name="MacLean D."/>
            <person name="Van Oosterhout C."/>
            <person name="Jones J.D.G."/>
        </authorList>
    </citation>
    <scope>NUCLEOTIDE SEQUENCE [LARGE SCALE GENOMIC DNA]</scope>
    <source>
        <strain evidence="3 4">Ac Nc2</strain>
    </source>
</reference>
<name>A0A024FW10_9STRA</name>
<dbReference type="AlphaFoldDB" id="A0A024FW10"/>
<organism evidence="3 4">
    <name type="scientific">Albugo candida</name>
    <dbReference type="NCBI Taxonomy" id="65357"/>
    <lineage>
        <taxon>Eukaryota</taxon>
        <taxon>Sar</taxon>
        <taxon>Stramenopiles</taxon>
        <taxon>Oomycota</taxon>
        <taxon>Peronosporomycetes</taxon>
        <taxon>Albuginales</taxon>
        <taxon>Albuginaceae</taxon>
        <taxon>Albugo</taxon>
    </lineage>
</organism>
<dbReference type="Proteomes" id="UP000053237">
    <property type="component" value="Unassembled WGS sequence"/>
</dbReference>
<dbReference type="InterPro" id="IPR001357">
    <property type="entry name" value="BRCT_dom"/>
</dbReference>
<keyword evidence="4" id="KW-1185">Reference proteome</keyword>
<protein>
    <recommendedName>
        <fullName evidence="2">BRCT domain-containing protein</fullName>
    </recommendedName>
</protein>
<evidence type="ECO:0000313" key="3">
    <source>
        <dbReference type="EMBL" id="CCI11348.1"/>
    </source>
</evidence>
<dbReference type="EMBL" id="CAIX01000956">
    <property type="protein sequence ID" value="CCI11348.1"/>
    <property type="molecule type" value="Genomic_DNA"/>
</dbReference>
<comment type="caution">
    <text evidence="3">The sequence shown here is derived from an EMBL/GenBank/DDBJ whole genome shotgun (WGS) entry which is preliminary data.</text>
</comment>
<evidence type="ECO:0000256" key="1">
    <source>
        <dbReference type="SAM" id="MobiDB-lite"/>
    </source>
</evidence>
<accession>A0A024FW10</accession>
<feature type="region of interest" description="Disordered" evidence="1">
    <location>
        <begin position="28"/>
        <end position="56"/>
    </location>
</feature>
<proteinExistence type="predicted"/>
<evidence type="ECO:0000259" key="2">
    <source>
        <dbReference type="PROSITE" id="PS50172"/>
    </source>
</evidence>
<evidence type="ECO:0000313" key="4">
    <source>
        <dbReference type="Proteomes" id="UP000053237"/>
    </source>
</evidence>
<feature type="domain" description="BRCT" evidence="2">
    <location>
        <begin position="75"/>
        <end position="136"/>
    </location>
</feature>
<dbReference type="PROSITE" id="PS50172">
    <property type="entry name" value="BRCT"/>
    <property type="match status" value="1"/>
</dbReference>
<sequence>MLPPHLYRLYLQQQMCQVQKALGAGSMQINSQNPTLPPQPKQSSVPQPGTSGNTNAKLSERHLLILRREVRGCQELKRHAEACGATIAIEINSQFSDIISGMNLAETLKWLKLTKLPRDVEFHTDEWLREKIAEEQGQKTKFTAAKEKEGVKIVGENVSTESKVASKDVSDNAKNERVSGTDRQHTIGSETACIVLL</sequence>
<gene>
    <name evidence="3" type="ORF">BN9_127770</name>
</gene>
<dbReference type="OrthoDB" id="2020972at2759"/>